<evidence type="ECO:0000313" key="3">
    <source>
        <dbReference type="EMBL" id="RIA89989.1"/>
    </source>
</evidence>
<feature type="transmembrane region" description="Helical" evidence="1">
    <location>
        <begin position="748"/>
        <end position="769"/>
    </location>
</feature>
<dbReference type="AlphaFoldDB" id="A0A397SY95"/>
<evidence type="ECO:0008006" key="5">
    <source>
        <dbReference type="Google" id="ProtNLM"/>
    </source>
</evidence>
<reference evidence="3 4" key="1">
    <citation type="submission" date="2018-06" db="EMBL/GenBank/DDBJ databases">
        <title>Comparative genomics reveals the genomic features of Rhizophagus irregularis, R. cerebriforme, R. diaphanum and Gigaspora rosea, and their symbiotic lifestyle signature.</title>
        <authorList>
            <person name="Morin E."/>
            <person name="San Clemente H."/>
            <person name="Chen E.C.H."/>
            <person name="De La Providencia I."/>
            <person name="Hainaut M."/>
            <person name="Kuo A."/>
            <person name="Kohler A."/>
            <person name="Murat C."/>
            <person name="Tang N."/>
            <person name="Roy S."/>
            <person name="Loubradou J."/>
            <person name="Henrissat B."/>
            <person name="Grigoriev I.V."/>
            <person name="Corradi N."/>
            <person name="Roux C."/>
            <person name="Martin F.M."/>
        </authorList>
    </citation>
    <scope>NUCLEOTIDE SEQUENCE [LARGE SCALE GENOMIC DNA]</scope>
    <source>
        <strain evidence="3 4">DAOM 227022</strain>
    </source>
</reference>
<keyword evidence="4" id="KW-1185">Reference proteome</keyword>
<keyword evidence="2" id="KW-0732">Signal</keyword>
<feature type="transmembrane region" description="Helical" evidence="1">
    <location>
        <begin position="717"/>
        <end position="736"/>
    </location>
</feature>
<accession>A0A397SY95</accession>
<keyword evidence="1" id="KW-0472">Membrane</keyword>
<feature type="chain" id="PRO_5017393653" description="SbsA Ig-like domain-containing protein" evidence="2">
    <location>
        <begin position="29"/>
        <end position="934"/>
    </location>
</feature>
<keyword evidence="1" id="KW-1133">Transmembrane helix</keyword>
<proteinExistence type="predicted"/>
<gene>
    <name evidence="3" type="ORF">C1645_876388</name>
</gene>
<feature type="signal peptide" evidence="2">
    <location>
        <begin position="1"/>
        <end position="28"/>
    </location>
</feature>
<feature type="transmembrane region" description="Helical" evidence="1">
    <location>
        <begin position="827"/>
        <end position="850"/>
    </location>
</feature>
<feature type="transmembrane region" description="Helical" evidence="1">
    <location>
        <begin position="685"/>
        <end position="705"/>
    </location>
</feature>
<evidence type="ECO:0000256" key="1">
    <source>
        <dbReference type="SAM" id="Phobius"/>
    </source>
</evidence>
<feature type="transmembrane region" description="Helical" evidence="1">
    <location>
        <begin position="862"/>
        <end position="881"/>
    </location>
</feature>
<comment type="caution">
    <text evidence="3">The sequence shown here is derived from an EMBL/GenBank/DDBJ whole genome shotgun (WGS) entry which is preliminary data.</text>
</comment>
<dbReference type="Proteomes" id="UP000265703">
    <property type="component" value="Unassembled WGS sequence"/>
</dbReference>
<dbReference type="EMBL" id="QKYT01000197">
    <property type="protein sequence ID" value="RIA89989.1"/>
    <property type="molecule type" value="Genomic_DNA"/>
</dbReference>
<keyword evidence="1" id="KW-0812">Transmembrane</keyword>
<evidence type="ECO:0000313" key="4">
    <source>
        <dbReference type="Proteomes" id="UP000265703"/>
    </source>
</evidence>
<dbReference type="STRING" id="658196.A0A397SY95"/>
<organism evidence="3 4">
    <name type="scientific">Glomus cerebriforme</name>
    <dbReference type="NCBI Taxonomy" id="658196"/>
    <lineage>
        <taxon>Eukaryota</taxon>
        <taxon>Fungi</taxon>
        <taxon>Fungi incertae sedis</taxon>
        <taxon>Mucoromycota</taxon>
        <taxon>Glomeromycotina</taxon>
        <taxon>Glomeromycetes</taxon>
        <taxon>Glomerales</taxon>
        <taxon>Glomeraceae</taxon>
        <taxon>Glomus</taxon>
    </lineage>
</organism>
<evidence type="ECO:0000256" key="2">
    <source>
        <dbReference type="SAM" id="SignalP"/>
    </source>
</evidence>
<name>A0A397SY95_9GLOM</name>
<dbReference type="OrthoDB" id="2447233at2759"/>
<protein>
    <recommendedName>
        <fullName evidence="5">SbsA Ig-like domain-containing protein</fullName>
    </recommendedName>
</protein>
<sequence length="934" mass="107367">MNLKINEMLQKLFFIILLLFNLFQPSISSTTFNRIFHLNDSNNWDISNVLTFENNTLVILNGSPTFPQLQVKVNVLRNDGNLTSFVLKCPTDPKCDFELEQASPLNGYLFIPYFEYLQNTAWCGMVLNLDGSFVNKRIVFDTRDHDKIIINDNSILSIEDGSELFTYTYFNILNIEEGITNRLSGNRSLNVNVNLISYDVVYTSFGEYTIVYYNDGGLYFSNLKPNSTIQDVKIKQLTYHGGIDLPSEPNINCKLDQINSTICNCLVNMGNSLWWSIFNYTNLIPKQERLFFKLDLSLGYQTLVITPLTYKSGFLILGYADNLEIQRFTTFILNETNFIQQAYLPSIDYEQERSLWLNIFNNFDKINAYYQEFFIPTDVYPVFNSYVDKNHPSYYFNLLPNNILISGHREGNVWSADLTQLLIKADNITQRMILNITSDLPPNVVLVPSNNSPIQIHTKFINITFNRPIYLQQSNITLYQINNSKKILRQIFEIDSKLINIDNDENTVTLTFIESVFNIPGATYSLEIDDQFFRYRTGINGSVFSEKLSIYYNTENQEFEFAGKATVLLRLTEDGTNLFEMSDKSLFLNNLAEGLAENIPLNDYSQIKFNNYEFDKNINKRQLLLSLLINPPVYKDNNINVEQIKDSLDMMIKNFEETPLSLNNYTKYLDSSYGCTLKNDLWDRYKYILIGIACAGIILTALFLLARKKCKEGNNLIIFKLALLTSDMVSDFLFVIENSGNVEFLRTPSIVFLVLPIVTNLILVFYIFITECVENKKYFIWLKGNSQPAAIVTILCGGDIAALKLLSSNLAGFELFNAPFSKKAENFIYYGGILNTFVEDVPQLIIQIIYQFKTISYDIIPLISLTTGSIILLSTVLGHTYDIIIRVYTKMKGDDHVNKSLIDNIDYEECEECGEHANCKHIIICEKCETNLRN</sequence>